<sequence length="149" mass="16368">MSTDDANGDRDERNVLGGELAACGHEPTTGYLRDGRCRDVEGDVGEHTLCAVVTADFLRYSRDRGNDLITPRPEFDFPGLEPGDRWCLCVGRWLEAAEAGVAPPVVLEATNESVLRAVEADRLRDHEFDPAAFDPEALDPESPDPDDRD</sequence>
<dbReference type="RefSeq" id="WP_008440641.1">
    <property type="nucleotide sequence ID" value="NZ_AOJK01000011.1"/>
</dbReference>
<evidence type="ECO:0000256" key="1">
    <source>
        <dbReference type="SAM" id="MobiDB-lite"/>
    </source>
</evidence>
<feature type="compositionally biased region" description="Acidic residues" evidence="1">
    <location>
        <begin position="136"/>
        <end position="149"/>
    </location>
</feature>
<dbReference type="AlphaFoldDB" id="M0EKY3"/>
<dbReference type="PATRIC" id="fig|1227465.4.peg.405"/>
<reference evidence="2 3" key="1">
    <citation type="journal article" date="2014" name="PLoS Genet.">
        <title>Phylogenetically driven sequencing of extremely halophilic archaea reveals strategies for static and dynamic osmo-response.</title>
        <authorList>
            <person name="Becker E.A."/>
            <person name="Seitzer P.M."/>
            <person name="Tritt A."/>
            <person name="Larsen D."/>
            <person name="Krusor M."/>
            <person name="Yao A.I."/>
            <person name="Wu D."/>
            <person name="Madern D."/>
            <person name="Eisen J.A."/>
            <person name="Darling A.E."/>
            <person name="Facciotti M.T."/>
        </authorList>
    </citation>
    <scope>NUCLEOTIDE SEQUENCE [LARGE SCALE GENOMIC DNA]</scope>
    <source>
        <strain evidence="2 3">DSM 19288</strain>
    </source>
</reference>
<dbReference type="Proteomes" id="UP000011586">
    <property type="component" value="Unassembled WGS sequence"/>
</dbReference>
<protein>
    <recommendedName>
        <fullName evidence="4">DUF2237 domain-containing protein</fullName>
    </recommendedName>
</protein>
<evidence type="ECO:0000313" key="2">
    <source>
        <dbReference type="EMBL" id="ELZ47763.1"/>
    </source>
</evidence>
<proteinExistence type="predicted"/>
<accession>M0EKY3</accession>
<evidence type="ECO:0000313" key="3">
    <source>
        <dbReference type="Proteomes" id="UP000011586"/>
    </source>
</evidence>
<dbReference type="PANTHER" id="PTHR37466:SF1">
    <property type="entry name" value="SLR1628 PROTEIN"/>
    <property type="match status" value="1"/>
</dbReference>
<dbReference type="EMBL" id="AOJK01000011">
    <property type="protein sequence ID" value="ELZ47763.1"/>
    <property type="molecule type" value="Genomic_DNA"/>
</dbReference>
<comment type="caution">
    <text evidence="2">The sequence shown here is derived from an EMBL/GenBank/DDBJ whole genome shotgun (WGS) entry which is preliminary data.</text>
</comment>
<feature type="region of interest" description="Disordered" evidence="1">
    <location>
        <begin position="126"/>
        <end position="149"/>
    </location>
</feature>
<dbReference type="InterPro" id="IPR018714">
    <property type="entry name" value="DUF2237"/>
</dbReference>
<evidence type="ECO:0008006" key="4">
    <source>
        <dbReference type="Google" id="ProtNLM"/>
    </source>
</evidence>
<keyword evidence="3" id="KW-1185">Reference proteome</keyword>
<dbReference type="Gene3D" id="3.30.56.110">
    <property type="entry name" value="Protein of unknown function DUF2237"/>
    <property type="match status" value="1"/>
</dbReference>
<dbReference type="PANTHER" id="PTHR37466">
    <property type="entry name" value="SLR1628 PROTEIN"/>
    <property type="match status" value="1"/>
</dbReference>
<gene>
    <name evidence="2" type="ORF">C463_02066</name>
</gene>
<name>M0EKY3_9EURY</name>
<organism evidence="2 3">
    <name type="scientific">Halorubrum californiense DSM 19288</name>
    <dbReference type="NCBI Taxonomy" id="1227465"/>
    <lineage>
        <taxon>Archaea</taxon>
        <taxon>Methanobacteriati</taxon>
        <taxon>Methanobacteriota</taxon>
        <taxon>Stenosarchaea group</taxon>
        <taxon>Halobacteria</taxon>
        <taxon>Halobacteriales</taxon>
        <taxon>Haloferacaceae</taxon>
        <taxon>Halorubrum</taxon>
    </lineage>
</organism>
<dbReference type="OrthoDB" id="254799at2157"/>
<dbReference type="STRING" id="1227465.C463_02066"/>
<dbReference type="Pfam" id="PF09996">
    <property type="entry name" value="DUF2237"/>
    <property type="match status" value="1"/>
</dbReference>